<dbReference type="Gene3D" id="2.120.10.30">
    <property type="entry name" value="TolB, C-terminal domain"/>
    <property type="match status" value="1"/>
</dbReference>
<dbReference type="Proteomes" id="UP000501926">
    <property type="component" value="Chromosome"/>
</dbReference>
<protein>
    <recommendedName>
        <fullName evidence="1">DUF7948 domain-containing protein</fullName>
    </recommendedName>
</protein>
<feature type="domain" description="DUF7948" evidence="1">
    <location>
        <begin position="2"/>
        <end position="45"/>
    </location>
</feature>
<proteinExistence type="predicted"/>
<dbReference type="InterPro" id="IPR052918">
    <property type="entry name" value="Motility_Chemotaxis_Reg"/>
</dbReference>
<organism evidence="2 3">
    <name type="scientific">Kuenenia stuttgartiensis</name>
    <dbReference type="NCBI Taxonomy" id="174633"/>
    <lineage>
        <taxon>Bacteria</taxon>
        <taxon>Pseudomonadati</taxon>
        <taxon>Planctomycetota</taxon>
        <taxon>Candidatus Brocadiia</taxon>
        <taxon>Candidatus Brocadiales</taxon>
        <taxon>Candidatus Brocadiaceae</taxon>
        <taxon>Candidatus Kuenenia</taxon>
    </lineage>
</organism>
<dbReference type="PANTHER" id="PTHR35580">
    <property type="entry name" value="CELL SURFACE GLYCOPROTEIN (S-LAYER PROTEIN)-LIKE PROTEIN"/>
    <property type="match status" value="1"/>
</dbReference>
<gene>
    <name evidence="2" type="ORF">KsCSTR_33130</name>
</gene>
<reference evidence="2 3" key="1">
    <citation type="submission" date="2020-02" db="EMBL/GenBank/DDBJ databases">
        <title>Newly sequenced genome of strain CSTR1 showed variability in Candidatus Kuenenia stuttgartiensis genomes.</title>
        <authorList>
            <person name="Ding C."/>
            <person name="Adrian L."/>
        </authorList>
    </citation>
    <scope>NUCLEOTIDE SEQUENCE [LARGE SCALE GENOMIC DNA]</scope>
    <source>
        <strain evidence="2 3">CSTR1</strain>
    </source>
</reference>
<feature type="domain" description="DUF7948" evidence="1">
    <location>
        <begin position="73"/>
        <end position="117"/>
    </location>
</feature>
<dbReference type="Gene3D" id="2.60.40.1120">
    <property type="entry name" value="Carboxypeptidase-like, regulatory domain"/>
    <property type="match status" value="1"/>
</dbReference>
<dbReference type="RefSeq" id="WP_164995162.1">
    <property type="nucleotide sequence ID" value="NZ_CP049055.1"/>
</dbReference>
<evidence type="ECO:0000313" key="3">
    <source>
        <dbReference type="Proteomes" id="UP000501926"/>
    </source>
</evidence>
<sequence length="758" mass="80374">MVDIGEVYKGIELKLKAYGNNVEKLFYVKPGANPDQIKINLGGIQPAASTAIRSMKETGVCPPLAGVGGGLRAKELYVNEQGQLVAETELGPVTFTKPVAYQEIEGKRVDVAVEYEIYAVPQVVHRKDAKKAKENIVVNTVSAGNVCPPLAGVKGVERDSPHVIQPTTNPKSKIVNLSSTEIGNTKLEYGFKVASYNKTKELVIDPLLASTYLGGQDDDRGRYLTLDASGNVYVTGLTSSSDFPTTVGAYDTSFNSSSYNVFVSKLDSGLTSLLASTYLGGSSHDYSHSLALDASGNVYVTGLTSSSDFPTTVGAYDTSFNSSSYNVFVSKLDSKLTRLLASTYLGIAGPTDSGPSIALDASGNVYVTGFTSSSDFPTTVGAYDTSRNAYDIFVSKLDGRLTSLLASTYLGGSSDDYGKSIALDAGGNVYVTGHTSSTNFPTTDGAYDTSSDKYYSDVFVSKLDSGLTSLLASTYLSGSSNDYSHSLALDTSGNVYVTGWTKSSNFPTTAGAYDTTYNGDYDVFVSKLDSDLMSLLASTYLGYSGYDYGYSLALDASGNVYVTGLTSSSDFPTTVGAYDTSGNYNGDYDVFISKLNSGLTSLLASTCLGGSDSDGGRSLALDVSGSVSVMGNTKSSDFPTMVGAHDTSFNGGDYDIFISKLDGDLSATSVSIYGMVVDTEDYPVESARVTLKGKRKNAKVKEKSTTDEAGAYEFTELDNGTYIIQAKKKGYKKAKERIKLSGGEDKEVDLLLEEKKKK</sequence>
<dbReference type="InterPro" id="IPR057708">
    <property type="entry name" value="DUF7948"/>
</dbReference>
<accession>A0A6G7GTK3</accession>
<dbReference type="SUPFAM" id="SSF101898">
    <property type="entry name" value="NHL repeat"/>
    <property type="match status" value="1"/>
</dbReference>
<dbReference type="EMBL" id="CP049055">
    <property type="protein sequence ID" value="QII12692.1"/>
    <property type="molecule type" value="Genomic_DNA"/>
</dbReference>
<evidence type="ECO:0000259" key="1">
    <source>
        <dbReference type="Pfam" id="PF25778"/>
    </source>
</evidence>
<dbReference type="AlphaFoldDB" id="A0A6G7GTK3"/>
<dbReference type="InterPro" id="IPR008969">
    <property type="entry name" value="CarboxyPept-like_regulatory"/>
</dbReference>
<evidence type="ECO:0000313" key="2">
    <source>
        <dbReference type="EMBL" id="QII12692.1"/>
    </source>
</evidence>
<name>A0A6G7GTK3_KUEST</name>
<dbReference type="SUPFAM" id="SSF49464">
    <property type="entry name" value="Carboxypeptidase regulatory domain-like"/>
    <property type="match status" value="1"/>
</dbReference>
<dbReference type="PANTHER" id="PTHR35580:SF1">
    <property type="entry name" value="PHYTASE-LIKE DOMAIN-CONTAINING PROTEIN"/>
    <property type="match status" value="1"/>
</dbReference>
<dbReference type="InterPro" id="IPR010620">
    <property type="entry name" value="SBBP_repeat"/>
</dbReference>
<dbReference type="Pfam" id="PF25778">
    <property type="entry name" value="DUF7948"/>
    <property type="match status" value="2"/>
</dbReference>
<dbReference type="InterPro" id="IPR011042">
    <property type="entry name" value="6-blade_b-propeller_TolB-like"/>
</dbReference>
<dbReference type="Pfam" id="PF13620">
    <property type="entry name" value="CarboxypepD_reg"/>
    <property type="match status" value="1"/>
</dbReference>
<dbReference type="Pfam" id="PF06739">
    <property type="entry name" value="SBBP"/>
    <property type="match status" value="6"/>
</dbReference>